<dbReference type="Proteomes" id="UP000265520">
    <property type="component" value="Unassembled WGS sequence"/>
</dbReference>
<organism evidence="1 2">
    <name type="scientific">Trifolium medium</name>
    <dbReference type="NCBI Taxonomy" id="97028"/>
    <lineage>
        <taxon>Eukaryota</taxon>
        <taxon>Viridiplantae</taxon>
        <taxon>Streptophyta</taxon>
        <taxon>Embryophyta</taxon>
        <taxon>Tracheophyta</taxon>
        <taxon>Spermatophyta</taxon>
        <taxon>Magnoliopsida</taxon>
        <taxon>eudicotyledons</taxon>
        <taxon>Gunneridae</taxon>
        <taxon>Pentapetalae</taxon>
        <taxon>rosids</taxon>
        <taxon>fabids</taxon>
        <taxon>Fabales</taxon>
        <taxon>Fabaceae</taxon>
        <taxon>Papilionoideae</taxon>
        <taxon>50 kb inversion clade</taxon>
        <taxon>NPAAA clade</taxon>
        <taxon>Hologalegina</taxon>
        <taxon>IRL clade</taxon>
        <taxon>Trifolieae</taxon>
        <taxon>Trifolium</taxon>
    </lineage>
</organism>
<proteinExistence type="predicted"/>
<dbReference type="EMBL" id="LXQA010070048">
    <property type="protein sequence ID" value="MCI08721.1"/>
    <property type="molecule type" value="Genomic_DNA"/>
</dbReference>
<evidence type="ECO:0000313" key="1">
    <source>
        <dbReference type="EMBL" id="MCI08721.1"/>
    </source>
</evidence>
<sequence length="33" mass="3557">LYMAHGEGSVEMWLMLEGVSDDVYVEGGLGKPS</sequence>
<accession>A0A392P9B5</accession>
<reference evidence="1 2" key="1">
    <citation type="journal article" date="2018" name="Front. Plant Sci.">
        <title>Red Clover (Trifolium pratense) and Zigzag Clover (T. medium) - A Picture of Genomic Similarities and Differences.</title>
        <authorList>
            <person name="Dluhosova J."/>
            <person name="Istvanek J."/>
            <person name="Nedelnik J."/>
            <person name="Repkova J."/>
        </authorList>
    </citation>
    <scope>NUCLEOTIDE SEQUENCE [LARGE SCALE GENOMIC DNA]</scope>
    <source>
        <strain evidence="2">cv. 10/8</strain>
        <tissue evidence="1">Leaf</tissue>
    </source>
</reference>
<evidence type="ECO:0000313" key="2">
    <source>
        <dbReference type="Proteomes" id="UP000265520"/>
    </source>
</evidence>
<comment type="caution">
    <text evidence="1">The sequence shown here is derived from an EMBL/GenBank/DDBJ whole genome shotgun (WGS) entry which is preliminary data.</text>
</comment>
<feature type="non-terminal residue" evidence="1">
    <location>
        <position position="1"/>
    </location>
</feature>
<keyword evidence="2" id="KW-1185">Reference proteome</keyword>
<protein>
    <submittedName>
        <fullName evidence="1">Uncharacterized protein</fullName>
    </submittedName>
</protein>
<name>A0A392P9B5_9FABA</name>
<dbReference type="AlphaFoldDB" id="A0A392P9B5"/>